<dbReference type="AlphaFoldDB" id="A0A1H6SN32"/>
<dbReference type="RefSeq" id="WP_139217893.1">
    <property type="nucleotide sequence ID" value="NZ_BOPI01000009.1"/>
</dbReference>
<proteinExistence type="predicted"/>
<protein>
    <recommendedName>
        <fullName evidence="3">Antibiotic biosynthesis monooxygenase</fullName>
    </recommendedName>
</protein>
<accession>A0A1H6SN32</accession>
<evidence type="ECO:0000313" key="1">
    <source>
        <dbReference type="EMBL" id="SEI69273.1"/>
    </source>
</evidence>
<sequence length="97" mass="11077">METLLITYRVRPERLDEHLLLFAAVSEELARTRPTGLRYLSLRLDDGLSFVDVVMGPELPEPLPSLESFRRFRSGLEERCEQRDTTGFTVLGSYGMG</sequence>
<dbReference type="OrthoDB" id="163010at2"/>
<name>A0A1H6SN32_9ACTN</name>
<reference evidence="2" key="1">
    <citation type="submission" date="2016-10" db="EMBL/GenBank/DDBJ databases">
        <authorList>
            <person name="Varghese N."/>
            <person name="Submissions S."/>
        </authorList>
    </citation>
    <scope>NUCLEOTIDE SEQUENCE [LARGE SCALE GENOMIC DNA]</scope>
    <source>
        <strain evidence="2">CGMCC 4.7038</strain>
    </source>
</reference>
<evidence type="ECO:0000313" key="2">
    <source>
        <dbReference type="Proteomes" id="UP000198707"/>
    </source>
</evidence>
<evidence type="ECO:0008006" key="3">
    <source>
        <dbReference type="Google" id="ProtNLM"/>
    </source>
</evidence>
<dbReference type="Proteomes" id="UP000198707">
    <property type="component" value="Unassembled WGS sequence"/>
</dbReference>
<keyword evidence="2" id="KW-1185">Reference proteome</keyword>
<gene>
    <name evidence="1" type="ORF">SAMN05443287_101783</name>
</gene>
<dbReference type="EMBL" id="FNYV01000001">
    <property type="protein sequence ID" value="SEI69273.1"/>
    <property type="molecule type" value="Genomic_DNA"/>
</dbReference>
<organism evidence="1 2">
    <name type="scientific">Micromonospora phaseoli</name>
    <dbReference type="NCBI Taxonomy" id="1144548"/>
    <lineage>
        <taxon>Bacteria</taxon>
        <taxon>Bacillati</taxon>
        <taxon>Actinomycetota</taxon>
        <taxon>Actinomycetes</taxon>
        <taxon>Micromonosporales</taxon>
        <taxon>Micromonosporaceae</taxon>
        <taxon>Micromonospora</taxon>
    </lineage>
</organism>
<dbReference type="STRING" id="1144548.SAMN05443287_101783"/>